<sequence length="103" mass="11872">VDTLKDVPPPKQQPMVYICGECHMVKWNKIQGSNQMDADVESGYRIMYKRRTKRLVIWGAWVTQLVKHPTLDFGSGHDLRVLGWSPMWCSMIHKESVGDSFPP</sequence>
<evidence type="ECO:0000313" key="1">
    <source>
        <dbReference type="Ensembl" id="ENSCAFP00000073202.1"/>
    </source>
</evidence>
<evidence type="ECO:0000313" key="2">
    <source>
        <dbReference type="Proteomes" id="UP000002254"/>
    </source>
</evidence>
<dbReference type="Gene3D" id="2.20.28.30">
    <property type="entry name" value="RNA polymerase ii, chain L"/>
    <property type="match status" value="1"/>
</dbReference>
<dbReference type="Ensembl" id="ENSCAFT00000109498.1">
    <property type="protein sequence ID" value="ENSCAFP00000073202.1"/>
    <property type="gene ID" value="ENSCAFG00000053508.1"/>
</dbReference>
<dbReference type="GO" id="GO:0003677">
    <property type="term" value="F:DNA binding"/>
    <property type="evidence" value="ECO:0007669"/>
    <property type="project" value="InterPro"/>
</dbReference>
<proteinExistence type="predicted"/>
<dbReference type="InterPro" id="IPR006591">
    <property type="entry name" value="RNAP_P/RPABC4"/>
</dbReference>
<dbReference type="GO" id="GO:0003899">
    <property type="term" value="F:DNA-directed RNA polymerase activity"/>
    <property type="evidence" value="ECO:0007669"/>
    <property type="project" value="InterPro"/>
</dbReference>
<dbReference type="AlphaFoldDB" id="A0A8P0PQ68"/>
<dbReference type="GO" id="GO:0006351">
    <property type="term" value="P:DNA-templated transcription"/>
    <property type="evidence" value="ECO:0007669"/>
    <property type="project" value="InterPro"/>
</dbReference>
<dbReference type="Proteomes" id="UP000002254">
    <property type="component" value="Chromosome 5"/>
</dbReference>
<reference evidence="1" key="2">
    <citation type="submission" date="2025-08" db="UniProtKB">
        <authorList>
            <consortium name="Ensembl"/>
        </authorList>
    </citation>
    <scope>IDENTIFICATION</scope>
</reference>
<dbReference type="SMART" id="SM00659">
    <property type="entry name" value="RPOLCX"/>
    <property type="match status" value="1"/>
</dbReference>
<name>A0A8P0PQ68_CANLF</name>
<protein>
    <submittedName>
        <fullName evidence="1">Uncharacterized protein</fullName>
    </submittedName>
</protein>
<reference evidence="1 2" key="1">
    <citation type="journal article" date="2005" name="Nature">
        <title>Genome sequence, comparative analysis and haplotype structure of the domestic dog.</title>
        <authorList>
            <consortium name="Broad Sequencing Platform"/>
            <person name="Lindblad-Toh K."/>
            <person name="Wade C.M."/>
            <person name="Mikkelsen T.S."/>
            <person name="Karlsson E.K."/>
            <person name="Jaffe D.B."/>
            <person name="Kamal M."/>
            <person name="Clamp M."/>
            <person name="Chang J.L."/>
            <person name="Kulbokas E.J. III"/>
            <person name="Zody M.C."/>
            <person name="Mauceli E."/>
            <person name="Xie X."/>
            <person name="Breen M."/>
            <person name="Wayne R.K."/>
            <person name="Ostrander E.A."/>
            <person name="Ponting C.P."/>
            <person name="Galibert F."/>
            <person name="Smith D.R."/>
            <person name="DeJong P.J."/>
            <person name="Kirkness E."/>
            <person name="Alvarez P."/>
            <person name="Biagi T."/>
            <person name="Brockman W."/>
            <person name="Butler J."/>
            <person name="Chin C.W."/>
            <person name="Cook A."/>
            <person name="Cuff J."/>
            <person name="Daly M.J."/>
            <person name="DeCaprio D."/>
            <person name="Gnerre S."/>
            <person name="Grabherr M."/>
            <person name="Kellis M."/>
            <person name="Kleber M."/>
            <person name="Bardeleben C."/>
            <person name="Goodstadt L."/>
            <person name="Heger A."/>
            <person name="Hitte C."/>
            <person name="Kim L."/>
            <person name="Koepfli K.P."/>
            <person name="Parker H.G."/>
            <person name="Pollinger J.P."/>
            <person name="Searle S.M."/>
            <person name="Sutter N.B."/>
            <person name="Thomas R."/>
            <person name="Webber C."/>
            <person name="Baldwin J."/>
            <person name="Abebe A."/>
            <person name="Abouelleil A."/>
            <person name="Aftuck L."/>
            <person name="Ait-Zahra M."/>
            <person name="Aldredge T."/>
            <person name="Allen N."/>
            <person name="An P."/>
            <person name="Anderson S."/>
            <person name="Antoine C."/>
            <person name="Arachchi H."/>
            <person name="Aslam A."/>
            <person name="Ayotte L."/>
            <person name="Bachantsang P."/>
            <person name="Barry A."/>
            <person name="Bayul T."/>
            <person name="Benamara M."/>
            <person name="Berlin A."/>
            <person name="Bessette D."/>
            <person name="Blitshteyn B."/>
            <person name="Bloom T."/>
            <person name="Blye J."/>
            <person name="Boguslavskiy L."/>
            <person name="Bonnet C."/>
            <person name="Boukhgalter B."/>
            <person name="Brown A."/>
            <person name="Cahill P."/>
            <person name="Calixte N."/>
            <person name="Camarata J."/>
            <person name="Cheshatsang Y."/>
            <person name="Chu J."/>
            <person name="Citroen M."/>
            <person name="Collymore A."/>
            <person name="Cooke P."/>
            <person name="Dawoe T."/>
            <person name="Daza R."/>
            <person name="Decktor K."/>
            <person name="DeGray S."/>
            <person name="Dhargay N."/>
            <person name="Dooley K."/>
            <person name="Dooley K."/>
            <person name="Dorje P."/>
            <person name="Dorjee K."/>
            <person name="Dorris L."/>
            <person name="Duffey N."/>
            <person name="Dupes A."/>
            <person name="Egbiremolen O."/>
            <person name="Elong R."/>
            <person name="Falk J."/>
            <person name="Farina A."/>
            <person name="Faro S."/>
            <person name="Ferguson D."/>
            <person name="Ferreira P."/>
            <person name="Fisher S."/>
            <person name="FitzGerald M."/>
            <person name="Foley K."/>
            <person name="Foley C."/>
            <person name="Franke A."/>
            <person name="Friedrich D."/>
            <person name="Gage D."/>
            <person name="Garber M."/>
            <person name="Gearin G."/>
            <person name="Giannoukos G."/>
            <person name="Goode T."/>
            <person name="Goyette A."/>
            <person name="Graham J."/>
            <person name="Grandbois E."/>
            <person name="Gyaltsen K."/>
            <person name="Hafez N."/>
            <person name="Hagopian D."/>
            <person name="Hagos B."/>
            <person name="Hall J."/>
            <person name="Healy C."/>
            <person name="Hegarty R."/>
            <person name="Honan T."/>
            <person name="Horn A."/>
            <person name="Houde N."/>
            <person name="Hughes L."/>
            <person name="Hunnicutt L."/>
            <person name="Husby M."/>
            <person name="Jester B."/>
            <person name="Jones C."/>
            <person name="Kamat A."/>
            <person name="Kanga B."/>
            <person name="Kells C."/>
            <person name="Khazanovich D."/>
            <person name="Kieu A.C."/>
            <person name="Kisner P."/>
            <person name="Kumar M."/>
            <person name="Lance K."/>
            <person name="Landers T."/>
            <person name="Lara M."/>
            <person name="Lee W."/>
            <person name="Leger J.P."/>
            <person name="Lennon N."/>
            <person name="Leuper L."/>
            <person name="LeVine S."/>
            <person name="Liu J."/>
            <person name="Liu X."/>
            <person name="Lokyitsang Y."/>
            <person name="Lokyitsang T."/>
            <person name="Lui A."/>
            <person name="Macdonald J."/>
            <person name="Major J."/>
            <person name="Marabella R."/>
            <person name="Maru K."/>
            <person name="Matthews C."/>
            <person name="McDonough S."/>
            <person name="Mehta T."/>
            <person name="Meldrim J."/>
            <person name="Melnikov A."/>
            <person name="Meneus L."/>
            <person name="Mihalev A."/>
            <person name="Mihova T."/>
            <person name="Miller K."/>
            <person name="Mittelman R."/>
            <person name="Mlenga V."/>
            <person name="Mulrain L."/>
            <person name="Munson G."/>
            <person name="Navidi A."/>
            <person name="Naylor J."/>
            <person name="Nguyen T."/>
            <person name="Nguyen N."/>
            <person name="Nguyen C."/>
            <person name="Nguyen T."/>
            <person name="Nicol R."/>
            <person name="Norbu N."/>
            <person name="Norbu C."/>
            <person name="Novod N."/>
            <person name="Nyima T."/>
            <person name="Olandt P."/>
            <person name="O'Neill B."/>
            <person name="O'Neill K."/>
            <person name="Osman S."/>
            <person name="Oyono L."/>
            <person name="Patti C."/>
            <person name="Perrin D."/>
            <person name="Phunkhang P."/>
            <person name="Pierre F."/>
            <person name="Priest M."/>
            <person name="Rachupka A."/>
            <person name="Raghuraman S."/>
            <person name="Rameau R."/>
            <person name="Ray V."/>
            <person name="Raymond C."/>
            <person name="Rege F."/>
            <person name="Rise C."/>
            <person name="Rogers J."/>
            <person name="Rogov P."/>
            <person name="Sahalie J."/>
            <person name="Settipalli S."/>
            <person name="Sharpe T."/>
            <person name="Shea T."/>
            <person name="Sheehan M."/>
            <person name="Sherpa N."/>
            <person name="Shi J."/>
            <person name="Shih D."/>
            <person name="Sloan J."/>
            <person name="Smith C."/>
            <person name="Sparrow T."/>
            <person name="Stalker J."/>
            <person name="Stange-Thomann N."/>
            <person name="Stavropoulos S."/>
            <person name="Stone C."/>
            <person name="Stone S."/>
            <person name="Sykes S."/>
            <person name="Tchuinga P."/>
            <person name="Tenzing P."/>
            <person name="Tesfaye S."/>
            <person name="Thoulutsang D."/>
            <person name="Thoulutsang Y."/>
            <person name="Topham K."/>
            <person name="Topping I."/>
            <person name="Tsamla T."/>
            <person name="Vassiliev H."/>
            <person name="Venkataraman V."/>
            <person name="Vo A."/>
            <person name="Wangchuk T."/>
            <person name="Wangdi T."/>
            <person name="Weiand M."/>
            <person name="Wilkinson J."/>
            <person name="Wilson A."/>
            <person name="Yadav S."/>
            <person name="Yang S."/>
            <person name="Yang X."/>
            <person name="Young G."/>
            <person name="Yu Q."/>
            <person name="Zainoun J."/>
            <person name="Zembek L."/>
            <person name="Zimmer A."/>
            <person name="Lander E.S."/>
        </authorList>
    </citation>
    <scope>NUCLEOTIDE SEQUENCE [LARGE SCALE GENOMIC DNA]</scope>
    <source>
        <strain evidence="1">Boxer</strain>
    </source>
</reference>
<organism evidence="1 2">
    <name type="scientific">Canis lupus familiaris</name>
    <name type="common">Dog</name>
    <name type="synonym">Canis familiaris</name>
    <dbReference type="NCBI Taxonomy" id="9615"/>
    <lineage>
        <taxon>Eukaryota</taxon>
        <taxon>Metazoa</taxon>
        <taxon>Chordata</taxon>
        <taxon>Craniata</taxon>
        <taxon>Vertebrata</taxon>
        <taxon>Euteleostomi</taxon>
        <taxon>Mammalia</taxon>
        <taxon>Eutheria</taxon>
        <taxon>Laurasiatheria</taxon>
        <taxon>Carnivora</taxon>
        <taxon>Caniformia</taxon>
        <taxon>Canidae</taxon>
        <taxon>Canis</taxon>
    </lineage>
</organism>
<accession>A0A8P0PQ68</accession>